<evidence type="ECO:0000313" key="2">
    <source>
        <dbReference type="EMBL" id="SON91477.1"/>
    </source>
</evidence>
<evidence type="ECO:0000313" key="4">
    <source>
        <dbReference type="Proteomes" id="UP000234181"/>
    </source>
</evidence>
<name>A0AB38E340_XANCH</name>
<dbReference type="Proteomes" id="UP000234181">
    <property type="component" value="Unassembled WGS sequence"/>
</dbReference>
<protein>
    <submittedName>
        <fullName evidence="2">Uncharacterized protein</fullName>
    </submittedName>
</protein>
<keyword evidence="4" id="KW-1185">Reference proteome</keyword>
<organism evidence="2 3">
    <name type="scientific">Xanthomonas campestris pv. phaseoli</name>
    <dbReference type="NCBI Taxonomy" id="317013"/>
    <lineage>
        <taxon>Bacteria</taxon>
        <taxon>Pseudomonadati</taxon>
        <taxon>Pseudomonadota</taxon>
        <taxon>Gammaproteobacteria</taxon>
        <taxon>Lysobacterales</taxon>
        <taxon>Lysobacteraceae</taxon>
        <taxon>Xanthomonas</taxon>
    </lineage>
</organism>
<reference evidence="3 4" key="1">
    <citation type="submission" date="2017-10" db="EMBL/GenBank/DDBJ databases">
        <authorList>
            <person name="Regsiter A."/>
            <person name="William W."/>
        </authorList>
    </citation>
    <scope>NUCLEOTIDE SEQUENCE [LARGE SCALE GENOMIC DNA]</scope>
    <source>
        <strain evidence="1 4">CFBP6984</strain>
        <strain evidence="2 3">CFBP7430</strain>
    </source>
</reference>
<dbReference type="EMBL" id="OCYS01000113">
    <property type="protein sequence ID" value="SON91477.1"/>
    <property type="molecule type" value="Genomic_DNA"/>
</dbReference>
<dbReference type="EMBL" id="OCYT01000119">
    <property type="protein sequence ID" value="SON85158.1"/>
    <property type="molecule type" value="Genomic_DNA"/>
</dbReference>
<comment type="caution">
    <text evidence="2">The sequence shown here is derived from an EMBL/GenBank/DDBJ whole genome shotgun (WGS) entry which is preliminary data.</text>
</comment>
<dbReference type="AlphaFoldDB" id="A0AB38E340"/>
<evidence type="ECO:0000313" key="3">
    <source>
        <dbReference type="Proteomes" id="UP000234166"/>
    </source>
</evidence>
<sequence>MPGRCDGQGQDADVNGAGSAVPAWWAQGVQGASRGNGGGAVAASGTWAACDHRNAACAP</sequence>
<proteinExistence type="predicted"/>
<gene>
    <name evidence="1" type="ORF">XAP6984_610006</name>
    <name evidence="2" type="ORF">XAP7430_570006</name>
</gene>
<dbReference type="Proteomes" id="UP000234166">
    <property type="component" value="Unassembled WGS sequence"/>
</dbReference>
<evidence type="ECO:0000313" key="1">
    <source>
        <dbReference type="EMBL" id="SON85158.1"/>
    </source>
</evidence>
<accession>A0AB38E340</accession>